<evidence type="ECO:0000256" key="3">
    <source>
        <dbReference type="ARBA" id="ARBA00022475"/>
    </source>
</evidence>
<dbReference type="AlphaFoldDB" id="A0A6J6NJV4"/>
<keyword evidence="3" id="KW-1003">Cell membrane</keyword>
<dbReference type="Pfam" id="PF01040">
    <property type="entry name" value="UbiA"/>
    <property type="match status" value="1"/>
</dbReference>
<keyword evidence="6 11" id="KW-1133">Transmembrane helix</keyword>
<evidence type="ECO:0000256" key="6">
    <source>
        <dbReference type="ARBA" id="ARBA00022989"/>
    </source>
</evidence>
<comment type="subcellular location">
    <subcellularLocation>
        <location evidence="1">Cell membrane</location>
        <topology evidence="1">Multi-pass membrane protein</topology>
    </subcellularLocation>
</comment>
<dbReference type="GO" id="GO:0008495">
    <property type="term" value="F:protoheme IX farnesyltransferase activity"/>
    <property type="evidence" value="ECO:0007669"/>
    <property type="project" value="InterPro"/>
</dbReference>
<name>A0A6J6NJV4_9ZZZZ</name>
<keyword evidence="5 11" id="KW-0812">Transmembrane</keyword>
<feature type="transmembrane region" description="Helical" evidence="11">
    <location>
        <begin position="12"/>
        <end position="34"/>
    </location>
</feature>
<evidence type="ECO:0000256" key="1">
    <source>
        <dbReference type="ARBA" id="ARBA00004651"/>
    </source>
</evidence>
<feature type="transmembrane region" description="Helical" evidence="11">
    <location>
        <begin position="379"/>
        <end position="400"/>
    </location>
</feature>
<feature type="transmembrane region" description="Helical" evidence="11">
    <location>
        <begin position="128"/>
        <end position="145"/>
    </location>
</feature>
<proteinExistence type="inferred from homology"/>
<dbReference type="NCBIfam" id="TIGR01473">
    <property type="entry name" value="cyoE_ctaB"/>
    <property type="match status" value="1"/>
</dbReference>
<keyword evidence="7" id="KW-0350">Heme biosynthesis</keyword>
<dbReference type="NCBIfam" id="NF003349">
    <property type="entry name" value="PRK04375.1-2"/>
    <property type="match status" value="1"/>
</dbReference>
<evidence type="ECO:0000256" key="11">
    <source>
        <dbReference type="SAM" id="Phobius"/>
    </source>
</evidence>
<keyword evidence="8 11" id="KW-0472">Membrane</keyword>
<accession>A0A6J6NJV4</accession>
<gene>
    <name evidence="12" type="ORF">UFOPK2399_00214</name>
</gene>
<evidence type="ECO:0000313" key="12">
    <source>
        <dbReference type="EMBL" id="CAB4684984.1"/>
    </source>
</evidence>
<dbReference type="InterPro" id="IPR006369">
    <property type="entry name" value="Protohaem_IX_farnesylTrfase"/>
</dbReference>
<evidence type="ECO:0000256" key="9">
    <source>
        <dbReference type="ARBA" id="ARBA00040810"/>
    </source>
</evidence>
<reference evidence="12" key="1">
    <citation type="submission" date="2020-05" db="EMBL/GenBank/DDBJ databases">
        <authorList>
            <person name="Chiriac C."/>
            <person name="Salcher M."/>
            <person name="Ghai R."/>
            <person name="Kavagutti S V."/>
        </authorList>
    </citation>
    <scope>NUCLEOTIDE SEQUENCE</scope>
</reference>
<dbReference type="CDD" id="cd13957">
    <property type="entry name" value="PT_UbiA_Cox10"/>
    <property type="match status" value="1"/>
</dbReference>
<feature type="transmembrane region" description="Helical" evidence="11">
    <location>
        <begin position="325"/>
        <end position="342"/>
    </location>
</feature>
<feature type="transmembrane region" description="Helical" evidence="11">
    <location>
        <begin position="89"/>
        <end position="107"/>
    </location>
</feature>
<dbReference type="PANTHER" id="PTHR43448">
    <property type="entry name" value="PROTOHEME IX FARNESYLTRANSFERASE, MITOCHONDRIAL"/>
    <property type="match status" value="1"/>
</dbReference>
<feature type="transmembrane region" description="Helical" evidence="11">
    <location>
        <begin position="65"/>
        <end position="83"/>
    </location>
</feature>
<evidence type="ECO:0000256" key="2">
    <source>
        <dbReference type="ARBA" id="ARBA00004919"/>
    </source>
</evidence>
<dbReference type="InterPro" id="IPR000537">
    <property type="entry name" value="UbiA_prenyltransferase"/>
</dbReference>
<keyword evidence="4" id="KW-0808">Transferase</keyword>
<dbReference type="HAMAP" id="MF_00154">
    <property type="entry name" value="CyoE_CtaB"/>
    <property type="match status" value="1"/>
</dbReference>
<evidence type="ECO:0000256" key="8">
    <source>
        <dbReference type="ARBA" id="ARBA00023136"/>
    </source>
</evidence>
<organism evidence="12">
    <name type="scientific">freshwater metagenome</name>
    <dbReference type="NCBI Taxonomy" id="449393"/>
    <lineage>
        <taxon>unclassified sequences</taxon>
        <taxon>metagenomes</taxon>
        <taxon>ecological metagenomes</taxon>
    </lineage>
</organism>
<evidence type="ECO:0000256" key="7">
    <source>
        <dbReference type="ARBA" id="ARBA00023133"/>
    </source>
</evidence>
<feature type="transmembrane region" description="Helical" evidence="11">
    <location>
        <begin position="151"/>
        <end position="175"/>
    </location>
</feature>
<comment type="pathway">
    <text evidence="2">Porphyrin-containing compound metabolism; heme O biosynthesis; heme O from protoheme: step 1/1.</text>
</comment>
<feature type="transmembrane region" description="Helical" evidence="11">
    <location>
        <begin position="252"/>
        <end position="270"/>
    </location>
</feature>
<dbReference type="GO" id="GO:0005886">
    <property type="term" value="C:plasma membrane"/>
    <property type="evidence" value="ECO:0007669"/>
    <property type="project" value="UniProtKB-SubCell"/>
</dbReference>
<dbReference type="InterPro" id="IPR044878">
    <property type="entry name" value="UbiA_sf"/>
</dbReference>
<evidence type="ECO:0000256" key="4">
    <source>
        <dbReference type="ARBA" id="ARBA00022679"/>
    </source>
</evidence>
<dbReference type="EMBL" id="CAEZXP010000001">
    <property type="protein sequence ID" value="CAB4684984.1"/>
    <property type="molecule type" value="Genomic_DNA"/>
</dbReference>
<dbReference type="Gene3D" id="1.10.357.140">
    <property type="entry name" value="UbiA prenyltransferase"/>
    <property type="match status" value="1"/>
</dbReference>
<evidence type="ECO:0000256" key="10">
    <source>
        <dbReference type="ARBA" id="ARBA00042475"/>
    </source>
</evidence>
<dbReference type="PANTHER" id="PTHR43448:SF7">
    <property type="entry name" value="4-HYDROXYBENZOATE SOLANESYLTRANSFERASE"/>
    <property type="match status" value="1"/>
</dbReference>
<protein>
    <recommendedName>
        <fullName evidence="9">Protoheme IX farnesyltransferase</fullName>
    </recommendedName>
    <alternativeName>
        <fullName evidence="10">Heme B farnesyltransferase</fullName>
    </alternativeName>
</protein>
<feature type="transmembrane region" description="Helical" evidence="11">
    <location>
        <begin position="40"/>
        <end position="60"/>
    </location>
</feature>
<feature type="transmembrane region" description="Helical" evidence="11">
    <location>
        <begin position="276"/>
        <end position="300"/>
    </location>
</feature>
<evidence type="ECO:0000256" key="5">
    <source>
        <dbReference type="ARBA" id="ARBA00022692"/>
    </source>
</evidence>
<feature type="transmembrane region" description="Helical" evidence="11">
    <location>
        <begin position="348"/>
        <end position="367"/>
    </location>
</feature>
<feature type="transmembrane region" description="Helical" evidence="11">
    <location>
        <begin position="223"/>
        <end position="240"/>
    </location>
</feature>
<dbReference type="GO" id="GO:0006783">
    <property type="term" value="P:heme biosynthetic process"/>
    <property type="evidence" value="ECO:0007669"/>
    <property type="project" value="UniProtKB-KW"/>
</dbReference>
<sequence length="401" mass="42328">MEVRSDPEVVGLFGRLTAVFAVAATGLAVVSGAADWGTTHSVLAAVALPPLAALAIIAWISARRLFSGAIFALATFGLAALLTTKSVHLAAASVAFAAAVYVCALSFRTARDSSHGSVSDYVELTKPRVMSLLLLTGAAATFVGADGVPRASIFVLTMVGLALACGGSGALNHYLDRDIDPLMGERTAARPVAAGRVSPESALEFGLALSALSWVLLDALVNLPTATLALAGNLFYVFVYTRWLKRSTHQNIVIGGAAGAVPPLVGYAGTSGHIGWAAIVMFLIVFIWTPPHFWALALMIKEHYAAANVPMLPVAKGDEETTRQIVRYSWVMLGLTLVPVAFGVFGLVYGGLALLLGGVFMVYALRLRRDPIRERAVSLFHYSMIYLALLFVAMAIDVVIL</sequence>
<feature type="transmembrane region" description="Helical" evidence="11">
    <location>
        <begin position="196"/>
        <end position="217"/>
    </location>
</feature>